<dbReference type="InterPro" id="IPR036390">
    <property type="entry name" value="WH_DNA-bd_sf"/>
</dbReference>
<dbReference type="KEGG" id="phy:AJ81_08060"/>
<dbReference type="InterPro" id="IPR049874">
    <property type="entry name" value="ROK_cs"/>
</dbReference>
<dbReference type="PROSITE" id="PS01125">
    <property type="entry name" value="ROK"/>
    <property type="match status" value="1"/>
</dbReference>
<dbReference type="GO" id="GO:0006355">
    <property type="term" value="P:regulation of DNA-templated transcription"/>
    <property type="evidence" value="ECO:0007669"/>
    <property type="project" value="InterPro"/>
</dbReference>
<dbReference type="EMBL" id="CP007141">
    <property type="protein sequence ID" value="AJC74135.1"/>
    <property type="molecule type" value="Genomic_DNA"/>
</dbReference>
<keyword evidence="4" id="KW-1185">Reference proteome</keyword>
<accession>A0A0X1KS45</accession>
<dbReference type="InterPro" id="IPR043129">
    <property type="entry name" value="ATPase_NBD"/>
</dbReference>
<evidence type="ECO:0000313" key="4">
    <source>
        <dbReference type="Proteomes" id="UP000077469"/>
    </source>
</evidence>
<evidence type="ECO:0000259" key="2">
    <source>
        <dbReference type="SMART" id="SM00419"/>
    </source>
</evidence>
<dbReference type="Pfam" id="PF00480">
    <property type="entry name" value="ROK"/>
    <property type="match status" value="1"/>
</dbReference>
<reference evidence="3 4" key="1">
    <citation type="submission" date="2014-01" db="EMBL/GenBank/DDBJ databases">
        <title>Genome sequencing of Thermotog hypogea.</title>
        <authorList>
            <person name="Zhang X."/>
            <person name="Alvare G."/>
            <person name="Fristensky B."/>
            <person name="Chen L."/>
            <person name="Suen T."/>
            <person name="Chen Q."/>
            <person name="Ma K."/>
        </authorList>
    </citation>
    <scope>NUCLEOTIDE SEQUENCE [LARGE SCALE GENOMIC DNA]</scope>
    <source>
        <strain evidence="3 4">DSM 11164</strain>
    </source>
</reference>
<dbReference type="SMART" id="SM00419">
    <property type="entry name" value="HTH_CRP"/>
    <property type="match status" value="1"/>
</dbReference>
<dbReference type="InterPro" id="IPR036388">
    <property type="entry name" value="WH-like_DNA-bd_sf"/>
</dbReference>
<dbReference type="Pfam" id="PF13412">
    <property type="entry name" value="HTH_24"/>
    <property type="match status" value="1"/>
</dbReference>
<dbReference type="SUPFAM" id="SSF53067">
    <property type="entry name" value="Actin-like ATPase domain"/>
    <property type="match status" value="1"/>
</dbReference>
<comment type="similarity">
    <text evidence="1">Belongs to the ROK (NagC/XylR) family.</text>
</comment>
<gene>
    <name evidence="3" type="ORF">AJ81_08060</name>
</gene>
<evidence type="ECO:0000256" key="1">
    <source>
        <dbReference type="ARBA" id="ARBA00006479"/>
    </source>
</evidence>
<dbReference type="InterPro" id="IPR000600">
    <property type="entry name" value="ROK"/>
</dbReference>
<proteinExistence type="inferred from homology"/>
<dbReference type="SUPFAM" id="SSF46785">
    <property type="entry name" value="Winged helix' DNA-binding domain"/>
    <property type="match status" value="1"/>
</dbReference>
<evidence type="ECO:0000313" key="3">
    <source>
        <dbReference type="EMBL" id="AJC74135.1"/>
    </source>
</evidence>
<organism evidence="3 4">
    <name type="scientific">Pseudothermotoga hypogea DSM 11164 = NBRC 106472</name>
    <dbReference type="NCBI Taxonomy" id="1123384"/>
    <lineage>
        <taxon>Bacteria</taxon>
        <taxon>Thermotogati</taxon>
        <taxon>Thermotogota</taxon>
        <taxon>Thermotogae</taxon>
        <taxon>Thermotogales</taxon>
        <taxon>Thermotogaceae</taxon>
        <taxon>Pseudothermotoga</taxon>
    </lineage>
</organism>
<dbReference type="Gene3D" id="3.30.420.40">
    <property type="match status" value="2"/>
</dbReference>
<protein>
    <submittedName>
        <fullName evidence="3">ROK family transcriptional regulator</fullName>
    </submittedName>
</protein>
<dbReference type="PANTHER" id="PTHR18964">
    <property type="entry name" value="ROK (REPRESSOR, ORF, KINASE) FAMILY"/>
    <property type="match status" value="1"/>
</dbReference>
<sequence>MKYNSPWIKVLNKRNILKIVHENRPVSRSEISEITGLTPSSVTRITKELIEEGFVQEIGSEGKNSPGRRRILLDIKNNAFLSLVFDVGVNVTTYGLGYFDGTVSLGGSFETPRAPEKFFMKVREIFEKYSLDNKISRVSLSVPGMVNMEENRILMAPNLGWRDVSINEFLQLGVPILADNEANLSVLAEKYHSEDMKEVKEAIFIVVREGVGTGVLIDGKLYRGPTYTAGEAGHMTVDMRSNRLCHCSNKGCWEFYASINWAIEHYEGKLEGKNAIEKFAALKKREDSRKVLEKLAQNIAIGIVNIVNILNPEIVILGGEVQDLGEYFYRIVQEEVKQRALKDATKQLKIRPSIFGTISSNLVGAAVLAVENIIENVR</sequence>
<dbReference type="PATRIC" id="fig|1123384.7.peg.1615"/>
<dbReference type="PANTHER" id="PTHR18964:SF110">
    <property type="entry name" value="TRANSCRIPTIONAL REGULATOR, XYLR-RELATED"/>
    <property type="match status" value="1"/>
</dbReference>
<name>A0A0X1KS45_9THEM</name>
<feature type="domain" description="HTH crp-type" evidence="2">
    <location>
        <begin position="18"/>
        <end position="74"/>
    </location>
</feature>
<dbReference type="RefSeq" id="WP_031505025.1">
    <property type="nucleotide sequence ID" value="NC_022795.1"/>
</dbReference>
<dbReference type="GO" id="GO:0003677">
    <property type="term" value="F:DNA binding"/>
    <property type="evidence" value="ECO:0007669"/>
    <property type="project" value="InterPro"/>
</dbReference>
<dbReference type="Gene3D" id="1.10.10.10">
    <property type="entry name" value="Winged helix-like DNA-binding domain superfamily/Winged helix DNA-binding domain"/>
    <property type="match status" value="1"/>
</dbReference>
<dbReference type="STRING" id="1123384.AJ81_08060"/>
<dbReference type="OrthoDB" id="9796533at2"/>
<dbReference type="PaxDb" id="1123384-AJ81_08060"/>
<dbReference type="AlphaFoldDB" id="A0A0X1KS45"/>
<dbReference type="Proteomes" id="UP000077469">
    <property type="component" value="Chromosome"/>
</dbReference>
<dbReference type="InterPro" id="IPR012318">
    <property type="entry name" value="HTH_CRP"/>
</dbReference>